<dbReference type="InterPro" id="IPR025359">
    <property type="entry name" value="SduA_C"/>
</dbReference>
<protein>
    <submittedName>
        <fullName evidence="2">DUF4263 domain-containing protein</fullName>
    </submittedName>
</protein>
<dbReference type="InterPro" id="IPR011856">
    <property type="entry name" value="tRNA_endonuc-like_dom_sf"/>
</dbReference>
<dbReference type="Proteomes" id="UP000029737">
    <property type="component" value="Unassembled WGS sequence"/>
</dbReference>
<reference evidence="3 4" key="1">
    <citation type="journal article" date="2014" name="PLoS ONE">
        <title>Identification and Characterization of a New Erythromycin Biosynthetic Gene Cluster in Actinopolyspora erythraea YIM90600, a Novel Erythronolide-Producing Halophilic Actinomycete Isolated from Salt Field.</title>
        <authorList>
            <person name="Chen D."/>
            <person name="Feng J."/>
            <person name="Huang L."/>
            <person name="Zhang Q."/>
            <person name="Wu J."/>
            <person name="Zhu X."/>
            <person name="Duan Y."/>
            <person name="Xu Z."/>
        </authorList>
    </citation>
    <scope>NUCLEOTIDE SEQUENCE [LARGE SCALE GENOMIC DNA]</scope>
    <source>
        <strain evidence="3 4">YIM90600</strain>
    </source>
</reference>
<dbReference type="Gene3D" id="3.40.1350.10">
    <property type="match status" value="1"/>
</dbReference>
<dbReference type="AlphaFoldDB" id="A0A099D472"/>
<evidence type="ECO:0000259" key="1">
    <source>
        <dbReference type="Pfam" id="PF14082"/>
    </source>
</evidence>
<name>A0A099D472_9ACTN</name>
<dbReference type="Proteomes" id="UP000215043">
    <property type="component" value="Chromosome"/>
</dbReference>
<evidence type="ECO:0000313" key="2">
    <source>
        <dbReference type="EMBL" id="ASU79343.1"/>
    </source>
</evidence>
<gene>
    <name evidence="2" type="ORF">CDG81_14785</name>
    <name evidence="3" type="ORF">IL38_14995</name>
</gene>
<evidence type="ECO:0000313" key="3">
    <source>
        <dbReference type="EMBL" id="KGI80849.1"/>
    </source>
</evidence>
<reference evidence="2 5" key="2">
    <citation type="submission" date="2017-08" db="EMBL/GenBank/DDBJ databases">
        <title>The complete genome sequence of moderately halophilic actinomycete Actinopolyspora erythraea YIM 90600, the producer of novel erythromycin, novel actinopolysporins A-C and tubercidin.</title>
        <authorList>
            <person name="Yin M."/>
            <person name="Tang S."/>
        </authorList>
    </citation>
    <scope>NUCLEOTIDE SEQUENCE [LARGE SCALE GENOMIC DNA]</scope>
    <source>
        <strain evidence="2 5">YIM 90600</strain>
    </source>
</reference>
<feature type="domain" description="Shedu protein SduA C-terminal" evidence="1">
    <location>
        <begin position="245"/>
        <end position="392"/>
    </location>
</feature>
<evidence type="ECO:0000313" key="4">
    <source>
        <dbReference type="Proteomes" id="UP000029737"/>
    </source>
</evidence>
<sequence length="405" mass="45426">MSGVKIRADAALEWQLELTEQEATAPEVKQAVAEVIAHMRSGRGRNRRGGQALLRLLEQARLRASEENEWDIVCLLHEAHGYATGRILNPDFDERYRLIKDGERNDSLQNFVAGTLNSALKFVSEAGSEYLAEHPEADTSDLLHYVSTLGEDAQFLDAPEETPGRYRIVRGTAELTLWLQRALSERIDIENPKETAQRIAMSSEKVEALAKDPDGQAILKATELKQRSDTLTELRKLVDDPTTGEEALQELLHQHPWIFGGRFVDAATRRRLVDGEELDIPLIRADGSLHVVELKRALRSSGIIKRHRNAWVPTAEVHNAVGQAINYLASLDEHRQRIRDEFGLETKRASATVVIGHPKLHPEVAERELNEALRTLNTHTNRVEVLTYTELLDNAARALGDTPTP</sequence>
<accession>A0A099D472</accession>
<dbReference type="EMBL" id="JPMV01000026">
    <property type="protein sequence ID" value="KGI80849.1"/>
    <property type="molecule type" value="Genomic_DNA"/>
</dbReference>
<dbReference type="Pfam" id="PF14082">
    <property type="entry name" value="SduA_C"/>
    <property type="match status" value="1"/>
</dbReference>
<keyword evidence="4" id="KW-1185">Reference proteome</keyword>
<dbReference type="HOGENOM" id="CLU_703364_0_0_11"/>
<dbReference type="RefSeq" id="WP_043574646.1">
    <property type="nucleotide sequence ID" value="NZ_CP022752.1"/>
</dbReference>
<dbReference type="KEGG" id="aey:CDG81_14785"/>
<dbReference type="eggNOG" id="ENOG5031B9I">
    <property type="taxonomic scope" value="Bacteria"/>
</dbReference>
<dbReference type="OrthoDB" id="5148202at2"/>
<proteinExistence type="predicted"/>
<dbReference type="GO" id="GO:0003676">
    <property type="term" value="F:nucleic acid binding"/>
    <property type="evidence" value="ECO:0007669"/>
    <property type="project" value="InterPro"/>
</dbReference>
<organism evidence="2 5">
    <name type="scientific">Actinopolyspora erythraea</name>
    <dbReference type="NCBI Taxonomy" id="414996"/>
    <lineage>
        <taxon>Bacteria</taxon>
        <taxon>Bacillati</taxon>
        <taxon>Actinomycetota</taxon>
        <taxon>Actinomycetes</taxon>
        <taxon>Actinopolysporales</taxon>
        <taxon>Actinopolysporaceae</taxon>
        <taxon>Actinopolyspora</taxon>
    </lineage>
</organism>
<dbReference type="EMBL" id="CP022752">
    <property type="protein sequence ID" value="ASU79343.1"/>
    <property type="molecule type" value="Genomic_DNA"/>
</dbReference>
<evidence type="ECO:0000313" key="5">
    <source>
        <dbReference type="Proteomes" id="UP000215043"/>
    </source>
</evidence>